<reference evidence="3" key="1">
    <citation type="journal article" date="2013" name="Stand. Genomic Sci.">
        <title>Complete genome sequence of the halophilic bacterium Spirochaeta africana type strain (Z-7692(T)) from the alkaline Lake Magadi in the East African Rift.</title>
        <authorList>
            <person name="Liolos K."/>
            <person name="Abt B."/>
            <person name="Scheuner C."/>
            <person name="Teshima H."/>
            <person name="Held B."/>
            <person name="Lapidus A."/>
            <person name="Nolan M."/>
            <person name="Lucas S."/>
            <person name="Deshpande S."/>
            <person name="Cheng J.F."/>
            <person name="Tapia R."/>
            <person name="Goodwin L.A."/>
            <person name="Pitluck S."/>
            <person name="Pagani I."/>
            <person name="Ivanova N."/>
            <person name="Mavromatis K."/>
            <person name="Mikhailova N."/>
            <person name="Huntemann M."/>
            <person name="Pati A."/>
            <person name="Chen A."/>
            <person name="Palaniappan K."/>
            <person name="Land M."/>
            <person name="Rohde M."/>
            <person name="Tindall B.J."/>
            <person name="Detter J.C."/>
            <person name="Goker M."/>
            <person name="Bristow J."/>
            <person name="Eisen J.A."/>
            <person name="Markowitz V."/>
            <person name="Hugenholtz P."/>
            <person name="Woyke T."/>
            <person name="Klenk H.P."/>
            <person name="Kyrpides N.C."/>
        </authorList>
    </citation>
    <scope>NUCLEOTIDE SEQUENCE</scope>
    <source>
        <strain evidence="3">ATCC 700263 / DSM 8902 / Z-7692</strain>
    </source>
</reference>
<sequence length="201" mass="21246">MQSKTFCLAACIFFLAAASGYSTNHYHSLGFGFARYQLVESINDTTTATTTLSGSGVQYSILQARSSIGIFGRGTANWLTRGETELSNGSSSPAFSGDLADPMLNMSYMLGVGFRGEFADRFHLQAAGGAGIAYLIGTGDNTTFYMGAGLRGQAQAGISFLDNVGLAVGVMADYDVVDIVSSIYLAVDHSLLLFPYIALTF</sequence>
<accession>H9UGG5</accession>
<feature type="signal peptide" evidence="1">
    <location>
        <begin position="1"/>
        <end position="17"/>
    </location>
</feature>
<evidence type="ECO:0000256" key="1">
    <source>
        <dbReference type="SAM" id="SignalP"/>
    </source>
</evidence>
<evidence type="ECO:0000313" key="3">
    <source>
        <dbReference type="Proteomes" id="UP000007383"/>
    </source>
</evidence>
<organism evidence="2 3">
    <name type="scientific">Spirochaeta africana (strain ATCC 700263 / DSM 8902 / Z-7692)</name>
    <dbReference type="NCBI Taxonomy" id="889378"/>
    <lineage>
        <taxon>Bacteria</taxon>
        <taxon>Pseudomonadati</taxon>
        <taxon>Spirochaetota</taxon>
        <taxon>Spirochaetia</taxon>
        <taxon>Spirochaetales</taxon>
        <taxon>Spirochaetaceae</taxon>
        <taxon>Spirochaeta</taxon>
    </lineage>
</organism>
<name>H9UGG5_SPIAZ</name>
<feature type="chain" id="PRO_5003623001" description="Outer membrane protein beta-barrel domain-containing protein" evidence="1">
    <location>
        <begin position="18"/>
        <end position="201"/>
    </location>
</feature>
<dbReference type="HOGENOM" id="CLU_1359684_0_0_12"/>
<protein>
    <recommendedName>
        <fullName evidence="4">Outer membrane protein beta-barrel domain-containing protein</fullName>
    </recommendedName>
</protein>
<evidence type="ECO:0000313" key="2">
    <source>
        <dbReference type="EMBL" id="AFG36608.1"/>
    </source>
</evidence>
<dbReference type="STRING" id="889378.Spiaf_0505"/>
<dbReference type="RefSeq" id="WP_014454605.1">
    <property type="nucleotide sequence ID" value="NC_017098.1"/>
</dbReference>
<gene>
    <name evidence="2" type="ordered locus">Spiaf_0505</name>
</gene>
<dbReference type="Proteomes" id="UP000007383">
    <property type="component" value="Chromosome"/>
</dbReference>
<keyword evidence="1" id="KW-0732">Signal</keyword>
<dbReference type="EMBL" id="CP003282">
    <property type="protein sequence ID" value="AFG36608.1"/>
    <property type="molecule type" value="Genomic_DNA"/>
</dbReference>
<dbReference type="AlphaFoldDB" id="H9UGG5"/>
<dbReference type="PATRIC" id="fig|889378.3.peg.516"/>
<keyword evidence="3" id="KW-1185">Reference proteome</keyword>
<dbReference type="KEGG" id="sfc:Spiaf_0505"/>
<evidence type="ECO:0008006" key="4">
    <source>
        <dbReference type="Google" id="ProtNLM"/>
    </source>
</evidence>
<proteinExistence type="predicted"/>